<accession>A0A644ZBU7</accession>
<dbReference type="AlphaFoldDB" id="A0A644ZBU7"/>
<gene>
    <name evidence="2" type="ORF">SDC9_84784</name>
</gene>
<reference evidence="2" key="1">
    <citation type="submission" date="2019-08" db="EMBL/GenBank/DDBJ databases">
        <authorList>
            <person name="Kucharzyk K."/>
            <person name="Murdoch R.W."/>
            <person name="Higgins S."/>
            <person name="Loffler F."/>
        </authorList>
    </citation>
    <scope>NUCLEOTIDE SEQUENCE</scope>
</reference>
<organism evidence="2">
    <name type="scientific">bioreactor metagenome</name>
    <dbReference type="NCBI Taxonomy" id="1076179"/>
    <lineage>
        <taxon>unclassified sequences</taxon>
        <taxon>metagenomes</taxon>
        <taxon>ecological metagenomes</taxon>
    </lineage>
</organism>
<evidence type="ECO:0000256" key="1">
    <source>
        <dbReference type="SAM" id="MobiDB-lite"/>
    </source>
</evidence>
<dbReference type="EMBL" id="VSSQ01008190">
    <property type="protein sequence ID" value="MPM38157.1"/>
    <property type="molecule type" value="Genomic_DNA"/>
</dbReference>
<proteinExistence type="predicted"/>
<name>A0A644ZBU7_9ZZZZ</name>
<sequence length="386" mass="42164">MVHGVQRIFDQRRRVLGRLRALSGKVAHLVRHNGKALACAARAGGLHGGVQRKNICLERNVLNGLDDLIDLVGRGLDVRHGFEHLFHLAVTLLRPLTHGVHMIVDLRGVAGIGGDRGADLADGGRQFLHGGCLLRGALTQGLSPGGELGGAAGHLRSGIQDFLKRLIQRIQNLLQGFPDLCEFAAEIRLRRYLQIALGNLPQDVFNVFDIGFQRLHRLIERSGEGSDLILALGNLDLAVQIALSQQTHPLRNAADGIGHAGDIPPHQQRAQHHTNQRAGQQRGNDIQHRCGHLLSGRHRPHRPAVGCRHRAERTDAIARAVRILVHASLSVYHTGIHCRGARIGLICFSIFDEILPFIHQLSILTGDHGAGRVDHKNIAAVADRNI</sequence>
<protein>
    <submittedName>
        <fullName evidence="2">Uncharacterized protein</fullName>
    </submittedName>
</protein>
<feature type="region of interest" description="Disordered" evidence="1">
    <location>
        <begin position="258"/>
        <end position="283"/>
    </location>
</feature>
<evidence type="ECO:0000313" key="2">
    <source>
        <dbReference type="EMBL" id="MPM38157.1"/>
    </source>
</evidence>
<comment type="caution">
    <text evidence="2">The sequence shown here is derived from an EMBL/GenBank/DDBJ whole genome shotgun (WGS) entry which is preliminary data.</text>
</comment>